<evidence type="ECO:0000313" key="2">
    <source>
        <dbReference type="EMBL" id="PPR06278.1"/>
    </source>
</evidence>
<keyword evidence="3" id="KW-1185">Reference proteome</keyword>
<sequence length="269" mass="30690">MQWLWTNPKLLKGLSTFWPSAPTLSLPAYPSHLSNRSRGSSASAGRQSATPSSPLSENAMAMDQPQTLEGLGWSEQSIQIAREIDLRDDPLAVELYNRKLPKTIYDTYQQWKIISSGLERYRAKKNDHTWPASLKIDEETIVNLISNKTTYYGYWNKAFLKIDGNNPQHKRLFDWLNTDLGSKLVGSEDEVFDGVQGKRRTRVEAWIQMVSDEVGEGENAEGSMKKKSKERKKEEKEKKKEKGKGKGKGKEKEKGKGKEKKKEKKRKNA</sequence>
<dbReference type="AlphaFoldDB" id="A0A409YTJ6"/>
<protein>
    <submittedName>
        <fullName evidence="2">Uncharacterized protein</fullName>
    </submittedName>
</protein>
<reference evidence="2 3" key="1">
    <citation type="journal article" date="2018" name="Evol. Lett.">
        <title>Horizontal gene cluster transfer increased hallucinogenic mushroom diversity.</title>
        <authorList>
            <person name="Reynolds H.T."/>
            <person name="Vijayakumar V."/>
            <person name="Gluck-Thaler E."/>
            <person name="Korotkin H.B."/>
            <person name="Matheny P.B."/>
            <person name="Slot J.C."/>
        </authorList>
    </citation>
    <scope>NUCLEOTIDE SEQUENCE [LARGE SCALE GENOMIC DNA]</scope>
    <source>
        <strain evidence="2 3">2629</strain>
    </source>
</reference>
<feature type="region of interest" description="Disordered" evidence="1">
    <location>
        <begin position="35"/>
        <end position="58"/>
    </location>
</feature>
<feature type="non-terminal residue" evidence="2">
    <location>
        <position position="269"/>
    </location>
</feature>
<gene>
    <name evidence="2" type="ORF">CVT24_000894</name>
</gene>
<comment type="caution">
    <text evidence="2">The sequence shown here is derived from an EMBL/GenBank/DDBJ whole genome shotgun (WGS) entry which is preliminary data.</text>
</comment>
<evidence type="ECO:0000313" key="3">
    <source>
        <dbReference type="Proteomes" id="UP000284842"/>
    </source>
</evidence>
<feature type="compositionally biased region" description="Basic and acidic residues" evidence="1">
    <location>
        <begin position="231"/>
        <end position="240"/>
    </location>
</feature>
<dbReference type="EMBL" id="NHTK01000686">
    <property type="protein sequence ID" value="PPR06278.1"/>
    <property type="molecule type" value="Genomic_DNA"/>
</dbReference>
<feature type="compositionally biased region" description="Low complexity" evidence="1">
    <location>
        <begin position="35"/>
        <end position="49"/>
    </location>
</feature>
<dbReference type="Proteomes" id="UP000284842">
    <property type="component" value="Unassembled WGS sequence"/>
</dbReference>
<accession>A0A409YTJ6</accession>
<proteinExistence type="predicted"/>
<organism evidence="2 3">
    <name type="scientific">Panaeolus cyanescens</name>
    <dbReference type="NCBI Taxonomy" id="181874"/>
    <lineage>
        <taxon>Eukaryota</taxon>
        <taxon>Fungi</taxon>
        <taxon>Dikarya</taxon>
        <taxon>Basidiomycota</taxon>
        <taxon>Agaricomycotina</taxon>
        <taxon>Agaricomycetes</taxon>
        <taxon>Agaricomycetidae</taxon>
        <taxon>Agaricales</taxon>
        <taxon>Agaricineae</taxon>
        <taxon>Galeropsidaceae</taxon>
        <taxon>Panaeolus</taxon>
    </lineage>
</organism>
<evidence type="ECO:0000256" key="1">
    <source>
        <dbReference type="SAM" id="MobiDB-lite"/>
    </source>
</evidence>
<feature type="compositionally biased region" description="Basic residues" evidence="1">
    <location>
        <begin position="257"/>
        <end position="269"/>
    </location>
</feature>
<dbReference type="InParanoid" id="A0A409YTJ6"/>
<feature type="region of interest" description="Disordered" evidence="1">
    <location>
        <begin position="214"/>
        <end position="269"/>
    </location>
</feature>
<name>A0A409YTJ6_9AGAR</name>